<dbReference type="GO" id="GO:0016787">
    <property type="term" value="F:hydrolase activity"/>
    <property type="evidence" value="ECO:0007669"/>
    <property type="project" value="UniProtKB-KW"/>
</dbReference>
<gene>
    <name evidence="2" type="ORF">ABGN05_28545</name>
</gene>
<protein>
    <submittedName>
        <fullName evidence="2">PaaI family thioesterase</fullName>
        <ecNumber evidence="2">3.1.2.-</ecNumber>
    </submittedName>
</protein>
<keyword evidence="2" id="KW-0378">Hydrolase</keyword>
<keyword evidence="3" id="KW-1185">Reference proteome</keyword>
<evidence type="ECO:0000313" key="2">
    <source>
        <dbReference type="EMBL" id="MEX0409597.1"/>
    </source>
</evidence>
<feature type="domain" description="Thioesterase" evidence="1">
    <location>
        <begin position="29"/>
        <end position="112"/>
    </location>
</feature>
<dbReference type="EC" id="3.1.2.-" evidence="2"/>
<dbReference type="SUPFAM" id="SSF54637">
    <property type="entry name" value="Thioesterase/thiol ester dehydrase-isomerase"/>
    <property type="match status" value="1"/>
</dbReference>
<dbReference type="CDD" id="cd03443">
    <property type="entry name" value="PaaI_thioesterase"/>
    <property type="match status" value="1"/>
</dbReference>
<evidence type="ECO:0000313" key="3">
    <source>
        <dbReference type="Proteomes" id="UP001556692"/>
    </source>
</evidence>
<dbReference type="InterPro" id="IPR006683">
    <property type="entry name" value="Thioestr_dom"/>
</dbReference>
<sequence length="127" mass="13904">MVADLWIKQTGEDLSVGMIREERHDNGTGTIHGGMICTLADIGLGKMVRLRRNRDRPLDAPGIASATIQLDVNFCGRVGRGDFVYSRAIIKSMSRSLTFAQGELRVGDRTVAIMQGVFKVIDGKRAV</sequence>
<name>A0ABV3SS17_9HYPH</name>
<evidence type="ECO:0000259" key="1">
    <source>
        <dbReference type="Pfam" id="PF03061"/>
    </source>
</evidence>
<organism evidence="2 3">
    <name type="scientific">Aquibium pacificus</name>
    <dbReference type="NCBI Taxonomy" id="3153579"/>
    <lineage>
        <taxon>Bacteria</taxon>
        <taxon>Pseudomonadati</taxon>
        <taxon>Pseudomonadota</taxon>
        <taxon>Alphaproteobacteria</taxon>
        <taxon>Hyphomicrobiales</taxon>
        <taxon>Phyllobacteriaceae</taxon>
        <taxon>Aquibium</taxon>
    </lineage>
</organism>
<accession>A0ABV3SS17</accession>
<reference evidence="2 3" key="1">
    <citation type="submission" date="2024-05" db="EMBL/GenBank/DDBJ databases">
        <authorList>
            <person name="Jiang F."/>
        </authorList>
    </citation>
    <scope>NUCLEOTIDE SEQUENCE [LARGE SCALE GENOMIC DNA]</scope>
    <source>
        <strain evidence="2 3">LZ166</strain>
    </source>
</reference>
<dbReference type="RefSeq" id="WP_367957461.1">
    <property type="nucleotide sequence ID" value="NZ_JBDPGJ010000010.1"/>
</dbReference>
<proteinExistence type="predicted"/>
<dbReference type="Pfam" id="PF03061">
    <property type="entry name" value="4HBT"/>
    <property type="match status" value="1"/>
</dbReference>
<comment type="caution">
    <text evidence="2">The sequence shown here is derived from an EMBL/GenBank/DDBJ whole genome shotgun (WGS) entry which is preliminary data.</text>
</comment>
<dbReference type="InterPro" id="IPR029069">
    <property type="entry name" value="HotDog_dom_sf"/>
</dbReference>
<dbReference type="Gene3D" id="3.10.129.10">
    <property type="entry name" value="Hotdog Thioesterase"/>
    <property type="match status" value="1"/>
</dbReference>
<dbReference type="Proteomes" id="UP001556692">
    <property type="component" value="Unassembled WGS sequence"/>
</dbReference>
<dbReference type="EMBL" id="JBDPGJ010000010">
    <property type="protein sequence ID" value="MEX0409597.1"/>
    <property type="molecule type" value="Genomic_DNA"/>
</dbReference>